<dbReference type="NCBIfam" id="TIGR01727">
    <property type="entry name" value="oligo_HPY"/>
    <property type="match status" value="1"/>
</dbReference>
<comment type="caution">
    <text evidence="9">The sequence shown here is derived from an EMBL/GenBank/DDBJ whole genome shotgun (WGS) entry which is preliminary data.</text>
</comment>
<dbReference type="AlphaFoldDB" id="A0A3E2VWD3"/>
<evidence type="ECO:0000256" key="1">
    <source>
        <dbReference type="ARBA" id="ARBA00004202"/>
    </source>
</evidence>
<protein>
    <submittedName>
        <fullName evidence="9">ABC transporter ATP-binding protein</fullName>
    </submittedName>
</protein>
<evidence type="ECO:0000256" key="6">
    <source>
        <dbReference type="ARBA" id="ARBA00022840"/>
    </source>
</evidence>
<evidence type="ECO:0000256" key="3">
    <source>
        <dbReference type="ARBA" id="ARBA00022448"/>
    </source>
</evidence>
<proteinExistence type="inferred from homology"/>
<dbReference type="InterPro" id="IPR017871">
    <property type="entry name" value="ABC_transporter-like_CS"/>
</dbReference>
<dbReference type="EMBL" id="QVEV01000013">
    <property type="protein sequence ID" value="RGC15563.1"/>
    <property type="molecule type" value="Genomic_DNA"/>
</dbReference>
<dbReference type="PANTHER" id="PTHR43297">
    <property type="entry name" value="OLIGOPEPTIDE TRANSPORT ATP-BINDING PROTEIN APPD"/>
    <property type="match status" value="1"/>
</dbReference>
<comment type="similarity">
    <text evidence="2">Belongs to the ABC transporter superfamily.</text>
</comment>
<evidence type="ECO:0000256" key="4">
    <source>
        <dbReference type="ARBA" id="ARBA00022475"/>
    </source>
</evidence>
<evidence type="ECO:0000313" key="9">
    <source>
        <dbReference type="EMBL" id="RGC15563.1"/>
    </source>
</evidence>
<evidence type="ECO:0000313" key="10">
    <source>
        <dbReference type="Proteomes" id="UP000260025"/>
    </source>
</evidence>
<accession>A0A3E2VWD3</accession>
<name>A0A3E2VWD3_CLOIN</name>
<gene>
    <name evidence="9" type="ORF">DXA38_10445</name>
</gene>
<dbReference type="SMART" id="SM00382">
    <property type="entry name" value="AAA"/>
    <property type="match status" value="1"/>
</dbReference>
<dbReference type="Pfam" id="PF08352">
    <property type="entry name" value="oligo_HPY"/>
    <property type="match status" value="1"/>
</dbReference>
<evidence type="ECO:0000256" key="5">
    <source>
        <dbReference type="ARBA" id="ARBA00022741"/>
    </source>
</evidence>
<keyword evidence="7" id="KW-0472">Membrane</keyword>
<evidence type="ECO:0000259" key="8">
    <source>
        <dbReference type="PROSITE" id="PS50893"/>
    </source>
</evidence>
<keyword evidence="3" id="KW-0813">Transport</keyword>
<keyword evidence="4" id="KW-1003">Cell membrane</keyword>
<dbReference type="PANTHER" id="PTHR43297:SF2">
    <property type="entry name" value="DIPEPTIDE TRANSPORT ATP-BINDING PROTEIN DPPD"/>
    <property type="match status" value="1"/>
</dbReference>
<keyword evidence="5" id="KW-0547">Nucleotide-binding</keyword>
<dbReference type="GO" id="GO:0015833">
    <property type="term" value="P:peptide transport"/>
    <property type="evidence" value="ECO:0007669"/>
    <property type="project" value="InterPro"/>
</dbReference>
<keyword evidence="6 9" id="KW-0067">ATP-binding</keyword>
<dbReference type="OrthoDB" id="9806285at2"/>
<dbReference type="GO" id="GO:0005886">
    <property type="term" value="C:plasma membrane"/>
    <property type="evidence" value="ECO:0007669"/>
    <property type="project" value="UniProtKB-SubCell"/>
</dbReference>
<dbReference type="InterPro" id="IPR050388">
    <property type="entry name" value="ABC_Ni/Peptide_Import"/>
</dbReference>
<dbReference type="FunFam" id="3.40.50.300:FF:000016">
    <property type="entry name" value="Oligopeptide ABC transporter ATP-binding component"/>
    <property type="match status" value="1"/>
</dbReference>
<dbReference type="GO" id="GO:0005524">
    <property type="term" value="F:ATP binding"/>
    <property type="evidence" value="ECO:0007669"/>
    <property type="project" value="UniProtKB-KW"/>
</dbReference>
<reference evidence="9 10" key="1">
    <citation type="submission" date="2018-08" db="EMBL/GenBank/DDBJ databases">
        <title>A genome reference for cultivated species of the human gut microbiota.</title>
        <authorList>
            <person name="Zou Y."/>
            <person name="Xue W."/>
            <person name="Luo G."/>
        </authorList>
    </citation>
    <scope>NUCLEOTIDE SEQUENCE [LARGE SCALE GENOMIC DNA]</scope>
    <source>
        <strain evidence="9 10">OF01-2LB</strain>
    </source>
</reference>
<dbReference type="SUPFAM" id="SSF52540">
    <property type="entry name" value="P-loop containing nucleoside triphosphate hydrolases"/>
    <property type="match status" value="1"/>
</dbReference>
<dbReference type="CDD" id="cd03257">
    <property type="entry name" value="ABC_NikE_OppD_transporters"/>
    <property type="match status" value="1"/>
</dbReference>
<sequence length="337" mass="37414">MSMLEIKHLSTDFETENGMVHAVRDVSLSVDKGEVLGIVGESGSGKSQTMFSVMGLLSGNGIVKDGSITIDGKEISPKAFSERKEYEQVMDRIRGNDLAMIFQDPMTFLNPVLRIETQLIEPIMNHVDISKEEAKKRAIELMRKVGIPSPETRIRQYPHQFSGGMRQRIIIAIALACDPKIIIADEPTTALDVTIQAQVLELISHLKEEIDSGIIMITHDLGVVASICDRIAIMYGGKIVETGTVFEIFEHPQHPYTIGLLSCISNPNELEKKELHPIPGSPPDLLNIQDTCPFADRCTAAMKICKMRMPQETQLSDTHRCSCWLQHPKARKGGEAQ</sequence>
<dbReference type="InterPro" id="IPR003593">
    <property type="entry name" value="AAA+_ATPase"/>
</dbReference>
<dbReference type="PROSITE" id="PS50893">
    <property type="entry name" value="ABC_TRANSPORTER_2"/>
    <property type="match status" value="1"/>
</dbReference>
<dbReference type="InterPro" id="IPR027417">
    <property type="entry name" value="P-loop_NTPase"/>
</dbReference>
<dbReference type="GO" id="GO:0016887">
    <property type="term" value="F:ATP hydrolysis activity"/>
    <property type="evidence" value="ECO:0007669"/>
    <property type="project" value="InterPro"/>
</dbReference>
<evidence type="ECO:0000256" key="7">
    <source>
        <dbReference type="ARBA" id="ARBA00023136"/>
    </source>
</evidence>
<comment type="subcellular location">
    <subcellularLocation>
        <location evidence="1">Cell membrane</location>
        <topology evidence="1">Peripheral membrane protein</topology>
    </subcellularLocation>
</comment>
<dbReference type="Gene3D" id="3.40.50.300">
    <property type="entry name" value="P-loop containing nucleotide triphosphate hydrolases"/>
    <property type="match status" value="1"/>
</dbReference>
<dbReference type="Pfam" id="PF00005">
    <property type="entry name" value="ABC_tran"/>
    <property type="match status" value="1"/>
</dbReference>
<dbReference type="InterPro" id="IPR003439">
    <property type="entry name" value="ABC_transporter-like_ATP-bd"/>
</dbReference>
<dbReference type="Proteomes" id="UP000260025">
    <property type="component" value="Unassembled WGS sequence"/>
</dbReference>
<feature type="domain" description="ABC transporter" evidence="8">
    <location>
        <begin position="4"/>
        <end position="261"/>
    </location>
</feature>
<dbReference type="InterPro" id="IPR013563">
    <property type="entry name" value="Oligopep_ABC_C"/>
</dbReference>
<organism evidence="9 10">
    <name type="scientific">Clostridium innocuum</name>
    <dbReference type="NCBI Taxonomy" id="1522"/>
    <lineage>
        <taxon>Bacteria</taxon>
        <taxon>Bacillati</taxon>
        <taxon>Bacillota</taxon>
        <taxon>Clostridia</taxon>
        <taxon>Eubacteriales</taxon>
        <taxon>Clostridiaceae</taxon>
        <taxon>Clostridium</taxon>
    </lineage>
</organism>
<dbReference type="PROSITE" id="PS00211">
    <property type="entry name" value="ABC_TRANSPORTER_1"/>
    <property type="match status" value="1"/>
</dbReference>
<dbReference type="RefSeq" id="WP_117443142.1">
    <property type="nucleotide sequence ID" value="NZ_JAJFEN010000060.1"/>
</dbReference>
<evidence type="ECO:0000256" key="2">
    <source>
        <dbReference type="ARBA" id="ARBA00005417"/>
    </source>
</evidence>